<reference evidence="4" key="1">
    <citation type="submission" date="2003-08" db="EMBL/GenBank/DDBJ databases">
        <authorList>
            <person name="Birren B."/>
            <person name="Nusbaum C."/>
            <person name="Abebe A."/>
            <person name="Abouelleil A."/>
            <person name="Adekoya E."/>
            <person name="Ait-zahra M."/>
            <person name="Allen N."/>
            <person name="Allen T."/>
            <person name="An P."/>
            <person name="Anderson M."/>
            <person name="Anderson S."/>
            <person name="Arachchi H."/>
            <person name="Armbruster J."/>
            <person name="Bachantsang P."/>
            <person name="Baldwin J."/>
            <person name="Barry A."/>
            <person name="Bayul T."/>
            <person name="Blitshsteyn B."/>
            <person name="Bloom T."/>
            <person name="Blye J."/>
            <person name="Boguslavskiy L."/>
            <person name="Borowsky M."/>
            <person name="Boukhgalter B."/>
            <person name="Brunache A."/>
            <person name="Butler J."/>
            <person name="Calixte N."/>
            <person name="Calvo S."/>
            <person name="Camarata J."/>
            <person name="Campo K."/>
            <person name="Chang J."/>
            <person name="Cheshatsang Y."/>
            <person name="Citroen M."/>
            <person name="Collymore A."/>
            <person name="Considine T."/>
            <person name="Cook A."/>
            <person name="Cooke P."/>
            <person name="Corum B."/>
            <person name="Cuomo C."/>
            <person name="David R."/>
            <person name="Dawoe T."/>
            <person name="Degray S."/>
            <person name="Dodge S."/>
            <person name="Dooley K."/>
            <person name="Dorje P."/>
            <person name="Dorjee K."/>
            <person name="Dorris L."/>
            <person name="Duffey N."/>
            <person name="Dupes A."/>
            <person name="Elkins T."/>
            <person name="Engels R."/>
            <person name="Erickson J."/>
            <person name="Farina A."/>
            <person name="Faro S."/>
            <person name="Ferreira P."/>
            <person name="Fischer H."/>
            <person name="Fitzgerald M."/>
            <person name="Foley K."/>
            <person name="Gage D."/>
            <person name="Galagan J."/>
            <person name="Gearin G."/>
            <person name="Gnerre S."/>
            <person name="Gnirke A."/>
            <person name="Goyette A."/>
            <person name="Graham J."/>
            <person name="Grandbois E."/>
            <person name="Gyaltsen K."/>
            <person name="Hafez N."/>
            <person name="Hagopian D."/>
            <person name="Hagos B."/>
            <person name="Hall J."/>
            <person name="Hatcher B."/>
            <person name="Heller A."/>
            <person name="Higgins H."/>
            <person name="Honan T."/>
            <person name="Horn A."/>
            <person name="Houde N."/>
            <person name="Hughes L."/>
            <person name="Hulme W."/>
            <person name="Husby E."/>
            <person name="Iliev I."/>
            <person name="Jaffe D."/>
            <person name="Jones C."/>
            <person name="Kamal M."/>
            <person name="Kamat A."/>
            <person name="Kamvysselis M."/>
            <person name="Karlsson E."/>
            <person name="Kells C."/>
            <person name="Kieu A."/>
            <person name="Kisner P."/>
            <person name="Kodira C."/>
            <person name="Kulbokas E."/>
            <person name="Labutti K."/>
            <person name="Lama D."/>
            <person name="Landers T."/>
            <person name="Leger J."/>
            <person name="Levine S."/>
            <person name="Lewis D."/>
            <person name="Lewis T."/>
            <person name="Lindblad-toh K."/>
            <person name="Liu X."/>
            <person name="Lokyitsang T."/>
            <person name="Lokyitsang Y."/>
            <person name="Lucien O."/>
            <person name="Lui A."/>
            <person name="Ma L.J."/>
            <person name="Mabbitt R."/>
            <person name="Macdonald J."/>
            <person name="Maclean C."/>
            <person name="Major J."/>
            <person name="Manning J."/>
            <person name="Marabella R."/>
            <person name="Maru K."/>
            <person name="Matthews C."/>
            <person name="Mauceli E."/>
            <person name="Mccarthy M."/>
            <person name="Mcdonough S."/>
            <person name="Mcghee T."/>
            <person name="Meldrim J."/>
            <person name="Meneus L."/>
            <person name="Mesirov J."/>
            <person name="Mihalev A."/>
            <person name="Mihova T."/>
            <person name="Mikkelsen T."/>
            <person name="Mlenga V."/>
            <person name="Moru K."/>
            <person name="Mozes J."/>
            <person name="Mulrain L."/>
            <person name="Munson G."/>
            <person name="Naylor J."/>
            <person name="Newes C."/>
            <person name="Nguyen C."/>
            <person name="Nguyen N."/>
            <person name="Nguyen T."/>
            <person name="Nicol R."/>
            <person name="Nielsen C."/>
            <person name="Nizzari M."/>
            <person name="Norbu C."/>
            <person name="Norbu N."/>
            <person name="O'donnell P."/>
            <person name="Okoawo O."/>
            <person name="O'leary S."/>
            <person name="Omotosho B."/>
            <person name="O'neill K."/>
            <person name="Osman S."/>
            <person name="Parker S."/>
            <person name="Perrin D."/>
            <person name="Phunkhang P."/>
            <person name="Piqani B."/>
            <person name="Purcell S."/>
            <person name="Rachupka T."/>
            <person name="Ramasamy U."/>
            <person name="Rameau R."/>
            <person name="Ray V."/>
            <person name="Raymond C."/>
            <person name="Retta R."/>
            <person name="Richardson S."/>
            <person name="Rise C."/>
            <person name="Rodriguez J."/>
            <person name="Rogers J."/>
            <person name="Rogov P."/>
            <person name="Rutman M."/>
            <person name="Schupbach R."/>
            <person name="Seaman C."/>
            <person name="Settipalli S."/>
            <person name="Sharpe T."/>
            <person name="Sheridan J."/>
            <person name="Sherpa N."/>
            <person name="Shi J."/>
            <person name="Smirnov S."/>
            <person name="Smith C."/>
            <person name="Sougnez C."/>
            <person name="Spencer B."/>
            <person name="Stalker J."/>
            <person name="Stange-thomann N."/>
            <person name="Stavropoulos S."/>
            <person name="Stetson K."/>
            <person name="Stone C."/>
            <person name="Stone S."/>
            <person name="Stubbs M."/>
            <person name="Talamas J."/>
            <person name="Tchuinga P."/>
            <person name="Tenzing P."/>
            <person name="Tesfaye S."/>
            <person name="Theodore J."/>
            <person name="Thoulutsang Y."/>
            <person name="Topham K."/>
            <person name="Towey S."/>
            <person name="Tsamla T."/>
            <person name="Tsomo N."/>
            <person name="Vallee D."/>
            <person name="Vassiliev H."/>
            <person name="Venkataraman V."/>
            <person name="Vinson J."/>
            <person name="Vo A."/>
            <person name="Wade C."/>
            <person name="Wang S."/>
            <person name="Wangchuk T."/>
            <person name="Wangdi T."/>
            <person name="Whittaker C."/>
            <person name="Wilkinson J."/>
            <person name="Wu Y."/>
            <person name="Wyman D."/>
            <person name="Yadav S."/>
            <person name="Yang S."/>
            <person name="Yang X."/>
            <person name="Yeager S."/>
            <person name="Yee E."/>
            <person name="Young G."/>
            <person name="Zainoun J."/>
            <person name="Zembeck L."/>
            <person name="Zimmer A."/>
            <person name="Zody M."/>
            <person name="Lander E."/>
        </authorList>
    </citation>
    <scope>NUCLEOTIDE SEQUENCE [LARGE SCALE GENOMIC DNA]</scope>
</reference>
<evidence type="ECO:0000256" key="1">
    <source>
        <dbReference type="SAM" id="SignalP"/>
    </source>
</evidence>
<dbReference type="AlphaFoldDB" id="H2YSA7"/>
<dbReference type="GeneTree" id="ENSGT00940000178582"/>
<dbReference type="Gene3D" id="3.30.60.30">
    <property type="match status" value="1"/>
</dbReference>
<accession>H2YSA7</accession>
<proteinExistence type="predicted"/>
<evidence type="ECO:0000313" key="4">
    <source>
        <dbReference type="Proteomes" id="UP000007875"/>
    </source>
</evidence>
<dbReference type="PROSITE" id="PS51465">
    <property type="entry name" value="KAZAL_2"/>
    <property type="match status" value="1"/>
</dbReference>
<dbReference type="Pfam" id="PF07648">
    <property type="entry name" value="Kazal_2"/>
    <property type="match status" value="1"/>
</dbReference>
<protein>
    <recommendedName>
        <fullName evidence="2">Kazal-like domain-containing protein</fullName>
    </recommendedName>
</protein>
<keyword evidence="4" id="KW-1185">Reference proteome</keyword>
<reference evidence="3" key="2">
    <citation type="submission" date="2025-08" db="UniProtKB">
        <authorList>
            <consortium name="Ensembl"/>
        </authorList>
    </citation>
    <scope>IDENTIFICATION</scope>
</reference>
<organism evidence="3 4">
    <name type="scientific">Ciona savignyi</name>
    <name type="common">Pacific transparent sea squirt</name>
    <dbReference type="NCBI Taxonomy" id="51511"/>
    <lineage>
        <taxon>Eukaryota</taxon>
        <taxon>Metazoa</taxon>
        <taxon>Chordata</taxon>
        <taxon>Tunicata</taxon>
        <taxon>Ascidiacea</taxon>
        <taxon>Phlebobranchia</taxon>
        <taxon>Cionidae</taxon>
        <taxon>Ciona</taxon>
    </lineage>
</organism>
<reference evidence="3" key="3">
    <citation type="submission" date="2025-09" db="UniProtKB">
        <authorList>
            <consortium name="Ensembl"/>
        </authorList>
    </citation>
    <scope>IDENTIFICATION</scope>
</reference>
<dbReference type="InterPro" id="IPR036058">
    <property type="entry name" value="Kazal_dom_sf"/>
</dbReference>
<sequence length="72" mass="7689">MKTIAILCFIGFVVLTKSQAPDCSQFSGETYESCQAQTEQPVCSANGDIYINPCMFCGAKSQNSSITYGGTC</sequence>
<dbReference type="Proteomes" id="UP000007875">
    <property type="component" value="Unassembled WGS sequence"/>
</dbReference>
<feature type="domain" description="Kazal-like" evidence="2">
    <location>
        <begin position="17"/>
        <end position="72"/>
    </location>
</feature>
<keyword evidence="1" id="KW-0732">Signal</keyword>
<name>H2YSA7_CIOSA</name>
<feature type="chain" id="PRO_5003578275" description="Kazal-like domain-containing protein" evidence="1">
    <location>
        <begin position="19"/>
        <end position="72"/>
    </location>
</feature>
<feature type="signal peptide" evidence="1">
    <location>
        <begin position="1"/>
        <end position="18"/>
    </location>
</feature>
<dbReference type="SUPFAM" id="SSF100895">
    <property type="entry name" value="Kazal-type serine protease inhibitors"/>
    <property type="match status" value="1"/>
</dbReference>
<evidence type="ECO:0000313" key="3">
    <source>
        <dbReference type="Ensembl" id="ENSCSAVP00000008217.1"/>
    </source>
</evidence>
<evidence type="ECO:0000259" key="2">
    <source>
        <dbReference type="PROSITE" id="PS51465"/>
    </source>
</evidence>
<dbReference type="InterPro" id="IPR002350">
    <property type="entry name" value="Kazal_dom"/>
</dbReference>
<dbReference type="Ensembl" id="ENSCSAVT00000008325.1">
    <property type="protein sequence ID" value="ENSCSAVP00000008217.1"/>
    <property type="gene ID" value="ENSCSAVG00000004890.1"/>
</dbReference>
<dbReference type="InParanoid" id="H2YSA7"/>
<dbReference type="HOGENOM" id="CLU_2721496_0_0_1"/>